<accession>A0A2W1NML4</accession>
<dbReference type="PROSITE" id="PS51819">
    <property type="entry name" value="VOC"/>
    <property type="match status" value="1"/>
</dbReference>
<feature type="domain" description="VOC" evidence="2">
    <location>
        <begin position="4"/>
        <end position="125"/>
    </location>
</feature>
<dbReference type="PANTHER" id="PTHR43048:SF3">
    <property type="entry name" value="METHYLMALONYL-COA EPIMERASE, MITOCHONDRIAL"/>
    <property type="match status" value="1"/>
</dbReference>
<name>A0A2W1NML4_PAEXE</name>
<dbReference type="RefSeq" id="WP_089200077.1">
    <property type="nucleotide sequence ID" value="NZ_NHRJ02000005.1"/>
</dbReference>
<dbReference type="InterPro" id="IPR037523">
    <property type="entry name" value="VOC_core"/>
</dbReference>
<evidence type="ECO:0000313" key="3">
    <source>
        <dbReference type="EMBL" id="PZE20705.1"/>
    </source>
</evidence>
<dbReference type="Gene3D" id="3.10.180.10">
    <property type="entry name" value="2,3-Dihydroxybiphenyl 1,2-Dioxygenase, domain 1"/>
    <property type="match status" value="1"/>
</dbReference>
<dbReference type="Proteomes" id="UP000214746">
    <property type="component" value="Unassembled WGS sequence"/>
</dbReference>
<protein>
    <submittedName>
        <fullName evidence="3">VOC family protein</fullName>
    </submittedName>
</protein>
<evidence type="ECO:0000313" key="4">
    <source>
        <dbReference type="Proteomes" id="UP000214746"/>
    </source>
</evidence>
<gene>
    <name evidence="3" type="ORF">CBW46_011050</name>
</gene>
<reference evidence="3" key="1">
    <citation type="submission" date="2018-06" db="EMBL/GenBank/DDBJ databases">
        <title>Paenibacillus xerothermodurans sp. nov. an extremely dry heat resistant spore forming bacterium isolated from the soil of Cape Canaveral, Florida.</title>
        <authorList>
            <person name="Seuylemezian A."/>
            <person name="Kaur N."/>
            <person name="Patil P."/>
            <person name="Patil P."/>
            <person name="Mayilraj S."/>
            <person name="Vaishampayan P."/>
        </authorList>
    </citation>
    <scope>NUCLEOTIDE SEQUENCE [LARGE SCALE GENOMIC DNA]</scope>
    <source>
        <strain evidence="3">ATCC 27380</strain>
    </source>
</reference>
<dbReference type="InterPro" id="IPR004360">
    <property type="entry name" value="Glyas_Fos-R_dOase_dom"/>
</dbReference>
<evidence type="ECO:0000259" key="2">
    <source>
        <dbReference type="PROSITE" id="PS51819"/>
    </source>
</evidence>
<keyword evidence="1" id="KW-0479">Metal-binding</keyword>
<dbReference type="InterPro" id="IPR051785">
    <property type="entry name" value="MMCE/EMCE_epimerase"/>
</dbReference>
<dbReference type="GO" id="GO:0004493">
    <property type="term" value="F:methylmalonyl-CoA epimerase activity"/>
    <property type="evidence" value="ECO:0007669"/>
    <property type="project" value="TreeGrafter"/>
</dbReference>
<dbReference type="Pfam" id="PF00903">
    <property type="entry name" value="Glyoxalase"/>
    <property type="match status" value="1"/>
</dbReference>
<evidence type="ECO:0000256" key="1">
    <source>
        <dbReference type="ARBA" id="ARBA00022723"/>
    </source>
</evidence>
<organism evidence="3 4">
    <name type="scientific">Paenibacillus xerothermodurans</name>
    <dbReference type="NCBI Taxonomy" id="1977292"/>
    <lineage>
        <taxon>Bacteria</taxon>
        <taxon>Bacillati</taxon>
        <taxon>Bacillota</taxon>
        <taxon>Bacilli</taxon>
        <taxon>Bacillales</taxon>
        <taxon>Paenibacillaceae</taxon>
        <taxon>Paenibacillus</taxon>
    </lineage>
</organism>
<proteinExistence type="predicted"/>
<dbReference type="SUPFAM" id="SSF54593">
    <property type="entry name" value="Glyoxalase/Bleomycin resistance protein/Dihydroxybiphenyl dioxygenase"/>
    <property type="match status" value="1"/>
</dbReference>
<dbReference type="OrthoDB" id="371072at2"/>
<dbReference type="InterPro" id="IPR018146">
    <property type="entry name" value="Glyoxalase_1_CS"/>
</dbReference>
<dbReference type="GO" id="GO:0046491">
    <property type="term" value="P:L-methylmalonyl-CoA metabolic process"/>
    <property type="evidence" value="ECO:0007669"/>
    <property type="project" value="TreeGrafter"/>
</dbReference>
<dbReference type="PANTHER" id="PTHR43048">
    <property type="entry name" value="METHYLMALONYL-COA EPIMERASE"/>
    <property type="match status" value="1"/>
</dbReference>
<comment type="caution">
    <text evidence="3">The sequence shown here is derived from an EMBL/GenBank/DDBJ whole genome shotgun (WGS) entry which is preliminary data.</text>
</comment>
<dbReference type="AlphaFoldDB" id="A0A2W1NML4"/>
<keyword evidence="4" id="KW-1185">Reference proteome</keyword>
<dbReference type="GO" id="GO:0046872">
    <property type="term" value="F:metal ion binding"/>
    <property type="evidence" value="ECO:0007669"/>
    <property type="project" value="UniProtKB-KW"/>
</dbReference>
<sequence>MIRKLEHIGVMVKDMDVSIDFYTEVLGMRLVQRTALKDGVELGFLSFPDSEHVQIELIGRGHDGLPDNGIVHHIAFTVSDIQSEIDRLKSLGVKLMDETPRTILEGDLIAFFFGPDGERLEFFQPAAHS</sequence>
<dbReference type="PROSITE" id="PS00934">
    <property type="entry name" value="GLYOXALASE_I_1"/>
    <property type="match status" value="1"/>
</dbReference>
<dbReference type="InterPro" id="IPR029068">
    <property type="entry name" value="Glyas_Bleomycin-R_OHBP_Dase"/>
</dbReference>
<dbReference type="GO" id="GO:0004462">
    <property type="term" value="F:lactoylglutathione lyase activity"/>
    <property type="evidence" value="ECO:0007669"/>
    <property type="project" value="InterPro"/>
</dbReference>
<dbReference type="EMBL" id="NHRJ02000005">
    <property type="protein sequence ID" value="PZE20705.1"/>
    <property type="molecule type" value="Genomic_DNA"/>
</dbReference>